<evidence type="ECO:0000313" key="11">
    <source>
        <dbReference type="Proteomes" id="UP000002007"/>
    </source>
</evidence>
<feature type="domain" description="ABC transmembrane type-1" evidence="9">
    <location>
        <begin position="107"/>
        <end position="321"/>
    </location>
</feature>
<evidence type="ECO:0000256" key="7">
    <source>
        <dbReference type="RuleBase" id="RU363032"/>
    </source>
</evidence>
<name>A9WL98_RENSM</name>
<gene>
    <name evidence="10" type="ordered locus">RSal33209_0163</name>
</gene>
<keyword evidence="3" id="KW-1003">Cell membrane</keyword>
<dbReference type="PANTHER" id="PTHR30193">
    <property type="entry name" value="ABC TRANSPORTER PERMEASE PROTEIN"/>
    <property type="match status" value="1"/>
</dbReference>
<feature type="transmembrane region" description="Helical" evidence="7">
    <location>
        <begin position="38"/>
        <end position="64"/>
    </location>
</feature>
<dbReference type="InterPro" id="IPR051393">
    <property type="entry name" value="ABC_transporter_permease"/>
</dbReference>
<keyword evidence="5 7" id="KW-1133">Transmembrane helix</keyword>
<evidence type="ECO:0000256" key="2">
    <source>
        <dbReference type="ARBA" id="ARBA00022448"/>
    </source>
</evidence>
<organism evidence="10 11">
    <name type="scientific">Renibacterium salmoninarum (strain ATCC 33209 / DSM 20767 / JCM 11484 / NBRC 15589 / NCIMB 2235)</name>
    <dbReference type="NCBI Taxonomy" id="288705"/>
    <lineage>
        <taxon>Bacteria</taxon>
        <taxon>Bacillati</taxon>
        <taxon>Actinomycetota</taxon>
        <taxon>Actinomycetes</taxon>
        <taxon>Micrococcales</taxon>
        <taxon>Micrococcaceae</taxon>
        <taxon>Renibacterium</taxon>
    </lineage>
</organism>
<dbReference type="HOGENOM" id="CLU_016047_0_3_11"/>
<dbReference type="Gene3D" id="1.10.3720.10">
    <property type="entry name" value="MetI-like"/>
    <property type="match status" value="1"/>
</dbReference>
<evidence type="ECO:0000256" key="5">
    <source>
        <dbReference type="ARBA" id="ARBA00022989"/>
    </source>
</evidence>
<evidence type="ECO:0000256" key="3">
    <source>
        <dbReference type="ARBA" id="ARBA00022475"/>
    </source>
</evidence>
<dbReference type="PROSITE" id="PS50928">
    <property type="entry name" value="ABC_TM1"/>
    <property type="match status" value="1"/>
</dbReference>
<keyword evidence="4 7" id="KW-0812">Transmembrane</keyword>
<dbReference type="GO" id="GO:0055085">
    <property type="term" value="P:transmembrane transport"/>
    <property type="evidence" value="ECO:0007669"/>
    <property type="project" value="InterPro"/>
</dbReference>
<dbReference type="InterPro" id="IPR035906">
    <property type="entry name" value="MetI-like_sf"/>
</dbReference>
<evidence type="ECO:0000256" key="8">
    <source>
        <dbReference type="SAM" id="MobiDB-lite"/>
    </source>
</evidence>
<proteinExistence type="inferred from homology"/>
<evidence type="ECO:0000256" key="4">
    <source>
        <dbReference type="ARBA" id="ARBA00022692"/>
    </source>
</evidence>
<dbReference type="AlphaFoldDB" id="A9WL98"/>
<feature type="transmembrane region" description="Helical" evidence="7">
    <location>
        <begin position="255"/>
        <end position="278"/>
    </location>
</feature>
<protein>
    <submittedName>
        <fullName evidence="10">Disaccharide transport system permease protein</fullName>
    </submittedName>
</protein>
<dbReference type="PANTHER" id="PTHR30193:SF37">
    <property type="entry name" value="INNER MEMBRANE ABC TRANSPORTER PERMEASE PROTEIN YCJO"/>
    <property type="match status" value="1"/>
</dbReference>
<dbReference type="SUPFAM" id="SSF161098">
    <property type="entry name" value="MetI-like"/>
    <property type="match status" value="1"/>
</dbReference>
<dbReference type="Pfam" id="PF00528">
    <property type="entry name" value="BPD_transp_1"/>
    <property type="match status" value="1"/>
</dbReference>
<feature type="transmembrane region" description="Helical" evidence="7">
    <location>
        <begin position="107"/>
        <end position="132"/>
    </location>
</feature>
<dbReference type="InterPro" id="IPR000515">
    <property type="entry name" value="MetI-like"/>
</dbReference>
<feature type="transmembrane region" description="Helical" evidence="7">
    <location>
        <begin position="298"/>
        <end position="324"/>
    </location>
</feature>
<dbReference type="STRING" id="288705.RSal33209_0163"/>
<dbReference type="EMBL" id="CP000910">
    <property type="protein sequence ID" value="ABY21919.1"/>
    <property type="molecule type" value="Genomic_DNA"/>
</dbReference>
<evidence type="ECO:0000256" key="6">
    <source>
        <dbReference type="ARBA" id="ARBA00023136"/>
    </source>
</evidence>
<dbReference type="GO" id="GO:0005886">
    <property type="term" value="C:plasma membrane"/>
    <property type="evidence" value="ECO:0007669"/>
    <property type="project" value="UniProtKB-SubCell"/>
</dbReference>
<comment type="subcellular location">
    <subcellularLocation>
        <location evidence="1 7">Cell membrane</location>
        <topology evidence="1 7">Multi-pass membrane protein</topology>
    </subcellularLocation>
</comment>
<feature type="transmembrane region" description="Helical" evidence="7">
    <location>
        <begin position="196"/>
        <end position="217"/>
    </location>
</feature>
<feature type="region of interest" description="Disordered" evidence="8">
    <location>
        <begin position="1"/>
        <end position="26"/>
    </location>
</feature>
<keyword evidence="11" id="KW-1185">Reference proteome</keyword>
<dbReference type="eggNOG" id="COG1175">
    <property type="taxonomic scope" value="Bacteria"/>
</dbReference>
<evidence type="ECO:0000313" key="10">
    <source>
        <dbReference type="EMBL" id="ABY21919.1"/>
    </source>
</evidence>
<sequence>MDLEGKNVSVLTRAESPAEPPVARNKTRVKKRKPVGRWLPYALLAPAVIFELLIHVVPMVFGIWVSFFKLTKVFIANWSSAPFIGLGNYQIAIDFNGAVGQGLLRSFLVTCGFTILVVGISWSFGMAGAVALQRKFFGRGFLRTLCLIPYALPTYAAVITWKFMFQKDTGAINFFLYDVLHLPGDKPFWLIGDNSFVALVVVAIWKMWPLAFLMLMAGLQSVPQDVYEASAVDGAKPFRQWQSITLPMMRPVNTVLLLVMFLLTFNDFNTPFVLFGSAQPPLGDLISFHIYNASFLTWNFGSGSAMSVLLLLFLLVVSGIYLLILNRKSKRA</sequence>
<reference evidence="11" key="1">
    <citation type="journal article" date="2008" name="J. Bacteriol.">
        <title>Genome sequence of the fish pathogen Renibacterium salmoninarum suggests reductive evolution away from an environmental Arthrobacter ancestor.</title>
        <authorList>
            <person name="Wiens G.D."/>
            <person name="Rockey D.D."/>
            <person name="Wu Z."/>
            <person name="Chang J."/>
            <person name="Levy R."/>
            <person name="Crane S."/>
            <person name="Chen D.S."/>
            <person name="Capri G.R."/>
            <person name="Burnett J.R."/>
            <person name="Sudheesh P.S."/>
            <person name="Schipma M.J."/>
            <person name="Burd H."/>
            <person name="Bhattacharyya A."/>
            <person name="Rhodes L.D."/>
            <person name="Kaul R."/>
            <person name="Strom M.S."/>
        </authorList>
    </citation>
    <scope>NUCLEOTIDE SEQUENCE [LARGE SCALE GENOMIC DNA]</scope>
    <source>
        <strain evidence="11">ATCC 33209 / DSM 20767 / JCM 11484 / NBRC 15589 / NCIMB 2235</strain>
    </source>
</reference>
<accession>A9WL98</accession>
<keyword evidence="2 7" id="KW-0813">Transport</keyword>
<dbReference type="KEGG" id="rsa:RSal33209_0163"/>
<evidence type="ECO:0000259" key="9">
    <source>
        <dbReference type="PROSITE" id="PS50928"/>
    </source>
</evidence>
<dbReference type="CDD" id="cd06261">
    <property type="entry name" value="TM_PBP2"/>
    <property type="match status" value="1"/>
</dbReference>
<keyword evidence="6 7" id="KW-0472">Membrane</keyword>
<comment type="similarity">
    <text evidence="7">Belongs to the binding-protein-dependent transport system permease family.</text>
</comment>
<evidence type="ECO:0000256" key="1">
    <source>
        <dbReference type="ARBA" id="ARBA00004651"/>
    </source>
</evidence>
<dbReference type="Proteomes" id="UP000002007">
    <property type="component" value="Chromosome"/>
</dbReference>
<feature type="transmembrane region" description="Helical" evidence="7">
    <location>
        <begin position="144"/>
        <end position="164"/>
    </location>
</feature>